<accession>A0ABV1EIA9</accession>
<keyword evidence="3" id="KW-0472">Membrane</keyword>
<dbReference type="NCBIfam" id="TIGR02543">
    <property type="entry name" value="List_Bact_rpt"/>
    <property type="match status" value="1"/>
</dbReference>
<dbReference type="PANTHER" id="PTHR45661:SF3">
    <property type="entry name" value="IG-LIKE DOMAIN-CONTAINING PROTEIN"/>
    <property type="match status" value="1"/>
</dbReference>
<dbReference type="InterPro" id="IPR008969">
    <property type="entry name" value="CarboxyPept-like_regulatory"/>
</dbReference>
<gene>
    <name evidence="5" type="ORF">AAAT04_09770</name>
</gene>
<dbReference type="InterPro" id="IPR053139">
    <property type="entry name" value="Surface_bspA-like"/>
</dbReference>
<dbReference type="InterPro" id="IPR032675">
    <property type="entry name" value="LRR_dom_sf"/>
</dbReference>
<dbReference type="Gene3D" id="2.60.40.1120">
    <property type="entry name" value="Carboxypeptidase-like, regulatory domain"/>
    <property type="match status" value="1"/>
</dbReference>
<comment type="subcellular location">
    <subcellularLocation>
        <location evidence="1">Cell envelope</location>
    </subcellularLocation>
</comment>
<feature type="domain" description="Fibronectin type-III" evidence="4">
    <location>
        <begin position="1875"/>
        <end position="1967"/>
    </location>
</feature>
<dbReference type="Pfam" id="PF13620">
    <property type="entry name" value="CarboxypepD_reg"/>
    <property type="match status" value="1"/>
</dbReference>
<dbReference type="PANTHER" id="PTHR45661">
    <property type="entry name" value="SURFACE ANTIGEN"/>
    <property type="match status" value="1"/>
</dbReference>
<comment type="caution">
    <text evidence="5">The sequence shown here is derived from an EMBL/GenBank/DDBJ whole genome shotgun (WGS) entry which is preliminary data.</text>
</comment>
<dbReference type="InterPro" id="IPR026906">
    <property type="entry name" value="LRR_5"/>
</dbReference>
<evidence type="ECO:0000256" key="3">
    <source>
        <dbReference type="SAM" id="Phobius"/>
    </source>
</evidence>
<dbReference type="Gene3D" id="3.80.10.10">
    <property type="entry name" value="Ribonuclease Inhibitor"/>
    <property type="match status" value="2"/>
</dbReference>
<dbReference type="Pfam" id="PF09479">
    <property type="entry name" value="Flg_new"/>
    <property type="match status" value="1"/>
</dbReference>
<dbReference type="EMBL" id="JBBNFM010000006">
    <property type="protein sequence ID" value="MEQ2454324.1"/>
    <property type="molecule type" value="Genomic_DNA"/>
</dbReference>
<feature type="compositionally biased region" description="Low complexity" evidence="2">
    <location>
        <begin position="932"/>
        <end position="947"/>
    </location>
</feature>
<evidence type="ECO:0000259" key="4">
    <source>
        <dbReference type="PROSITE" id="PS50853"/>
    </source>
</evidence>
<dbReference type="InterPro" id="IPR036116">
    <property type="entry name" value="FN3_sf"/>
</dbReference>
<dbReference type="InterPro" id="IPR003961">
    <property type="entry name" value="FN3_dom"/>
</dbReference>
<evidence type="ECO:0000313" key="6">
    <source>
        <dbReference type="Proteomes" id="UP001482186"/>
    </source>
</evidence>
<sequence>MSKLKTKRKKHYLAAAMLAMLAIATPITLYGSVTTYAQTDDAAGAESGEDTGEVTNEETGYHYQKTGEPLVEEKDNNGNIWRIYAAAENTADTEATADTADAVDTEDTSVKKYIATITYGGVDTNSSRAGEFSVFSGYADVFAKYNIVQVEVGEGLTYFNVYSPPENLQYEYIYLPSTMQKLTTALVQQQKKLKEITIPASVTEFNSGSFNHGMFYMDESLEKITFEEGCKLTSFGKNVQYLLYGCKSLKEFTVPASIETIPERCFYNSQYLETIRFEKGSKVESIGKEAFYACYALKDVELAEGLTTIGESAFRNLDQIEKLVIPGTVTTIGICAFYDCDGLQEIAIPDSVTSIGKAAFAYCGNVTDIQLPDQLEMIEEQAFMGCSKVSSLRIPDSVKTIKDEAFRYIYITELPYMQNVTTIGTRAFSISNLRSLEYPKCLTDFTATSLDGGGNAKIKYITFEDGCALNTLPEGLFSTYKENNTNLKEQREIKLPLSLKELNMNVFCGSWNRTIVEIPHTDKDSLQLTLTDYGTTSKETIGKSLKMMYYTVHSFEVYRCLTETFGVPRDHITFHEEKVGWKLAGVKDGIYTYTAECSTCGEVSKSLTYDENGFATVDGSYQPAEQVTAENCKAFGLDENYIGYYAVSNAGQLYWFADYVNGDGDDATPHLSESVVLCEDIEMNDTSKLDSWTIDTTDVINWPAIGAFNVNFDNYNIVYQGTFDGNHKTIRGLYRRNRGENNEAGLIGYIGKSGALKDLTIEKSFVMGSSVFVGLNNGSVTNCTAGAMRTRYCGHGGAIFVYRNYGVMDACVNTAAVDWIDTQREHCYGIVMSNNGVVKNCINKGKINNEGGSYAGDVGGICAWNQGKILNCSNEASITSTGHASGIVRNNRGYVANCVNTGALTGTYVGGIAAGTGAAEGGDVIIVNPSIGGWDDTTGGSSSDSGSGSTGEEEKLIPVSLSQYGIYYCYNTGSVTASNSCAGGIAADAIGSKGTIYGCYNTGDVEGGSHTGGIVGSAENVLIRDCYNYSTDIRTTDVATSFQNNEPHAFAAPIAGCVSSYLGNAVVSNCYYVGDSDAEAYGYSMDLKGHKVTFTDNEAMTVEEFESGKAAWKLQNAVNEDLKAAGGKQLFVWEQIITGAAFSKYPNLKLTEKETDRTVMQMTFHYTTGGKDLAGYGYTNYNHAVTEDQAPTVAGKNDAVHTFDWYEDKELTTLYDFAHVLTTDEDVYSKTYDLYTLEFKLAEGSHAAASIDKKKVTEIITETDETVVFTVTPDAGYILESVTLDGETLEPDEDGNYTISGIKTNHIVEITTKETEVTFTYKAGEHGTVKWVGDKTGSGELTETIKAVSGTPKGVLPVADLGWHFVKWVDSKEGRPSYSITGLYPTAVNGVFEGETYTAIFEKNIETYAISGTVRDPEGNPVPGVTVKLKGNDDTKKTTSAEDGSYRFEKLEEAEYQLAAIKYYENNWKAESETVGVRLEESDVTGRDLKLSMNRATNTKPEGIIEYYRVTLTENARDYLEETGGDVVEDSDYTLSARDRYSNAHAVVYVYEAVRGFDGNYYKLSDEVAEALKTDGRCYTIKNIGKDYIIDVKAEDVIPNRYEVTIPSGGDDYTILPEKEGETISYGEDYSFTVKVTDGRCVLVSANGTRIEFADGKYTIKNVTKPQEITVEFADEHTWEEWKTVTPATYDAAGEEARTCSVCGAVETRALAQLICKHVSKRLVTDKKATCTAAGSGHYVCDTCGKTVQTNVSIAAKGHTWSAWTVTVKPTTSKAGEESRICSVCKKAEKRQVSKLSQKKYKITYKLNKGKNNKKNPKTYTSAKKVVLKKPTRKGYAFKGWYTNSNYTKKITSIKKGSKKNYTLYAKWSKVKVKKATGLKVTNTKGKNLVVKYSKVSGAKGYQITYATNSKFTKGKKVVNTTKRTKTIQKLKKGKTYYVRVRAYKKDSTGRKVYGKYSKVMKVKITK</sequence>
<name>A0ABV1EIA9_9FIRM</name>
<dbReference type="Gene3D" id="2.160.20.110">
    <property type="match status" value="2"/>
</dbReference>
<dbReference type="InterPro" id="IPR013378">
    <property type="entry name" value="InlB-like_B-rpt"/>
</dbReference>
<proteinExistence type="predicted"/>
<dbReference type="Pfam" id="PF00041">
    <property type="entry name" value="fn3"/>
    <property type="match status" value="1"/>
</dbReference>
<organism evidence="5 6">
    <name type="scientific">Coprococcus ammoniilyticus</name>
    <dbReference type="NCBI Taxonomy" id="2981785"/>
    <lineage>
        <taxon>Bacteria</taxon>
        <taxon>Bacillati</taxon>
        <taxon>Bacillota</taxon>
        <taxon>Clostridia</taxon>
        <taxon>Lachnospirales</taxon>
        <taxon>Lachnospiraceae</taxon>
        <taxon>Coprococcus</taxon>
    </lineage>
</organism>
<dbReference type="InterPro" id="IPR042229">
    <property type="entry name" value="Listeria/Bacterioides_rpt_sf"/>
</dbReference>
<dbReference type="SUPFAM" id="SSF52058">
    <property type="entry name" value="L domain-like"/>
    <property type="match status" value="1"/>
</dbReference>
<keyword evidence="6" id="KW-1185">Reference proteome</keyword>
<evidence type="ECO:0000313" key="5">
    <source>
        <dbReference type="EMBL" id="MEQ2454324.1"/>
    </source>
</evidence>
<dbReference type="SUPFAM" id="SSF49464">
    <property type="entry name" value="Carboxypeptidase regulatory domain-like"/>
    <property type="match status" value="1"/>
</dbReference>
<dbReference type="Gene3D" id="2.60.40.4270">
    <property type="entry name" value="Listeria-Bacteroides repeat domain"/>
    <property type="match status" value="1"/>
</dbReference>
<dbReference type="Proteomes" id="UP001482186">
    <property type="component" value="Unassembled WGS sequence"/>
</dbReference>
<dbReference type="SUPFAM" id="SSF49265">
    <property type="entry name" value="Fibronectin type III"/>
    <property type="match status" value="1"/>
</dbReference>
<keyword evidence="3" id="KW-0812">Transmembrane</keyword>
<feature type="transmembrane region" description="Helical" evidence="3">
    <location>
        <begin position="12"/>
        <end position="33"/>
    </location>
</feature>
<dbReference type="RefSeq" id="WP_349116073.1">
    <property type="nucleotide sequence ID" value="NZ_JBBNFM010000006.1"/>
</dbReference>
<feature type="region of interest" description="Disordered" evidence="2">
    <location>
        <begin position="932"/>
        <end position="953"/>
    </location>
</feature>
<dbReference type="Gene3D" id="2.60.40.10">
    <property type="entry name" value="Immunoglobulins"/>
    <property type="match status" value="1"/>
</dbReference>
<keyword evidence="3" id="KW-1133">Transmembrane helix</keyword>
<dbReference type="InterPro" id="IPR013783">
    <property type="entry name" value="Ig-like_fold"/>
</dbReference>
<protein>
    <submittedName>
        <fullName evidence="5">Leucine-rich repeat protein</fullName>
    </submittedName>
</protein>
<evidence type="ECO:0000256" key="1">
    <source>
        <dbReference type="ARBA" id="ARBA00004196"/>
    </source>
</evidence>
<dbReference type="Pfam" id="PF13306">
    <property type="entry name" value="LRR_5"/>
    <property type="match status" value="2"/>
</dbReference>
<dbReference type="PROSITE" id="PS50853">
    <property type="entry name" value="FN3"/>
    <property type="match status" value="1"/>
</dbReference>
<reference evidence="5 6" key="1">
    <citation type="submission" date="2024-04" db="EMBL/GenBank/DDBJ databases">
        <title>Human intestinal bacterial collection.</title>
        <authorList>
            <person name="Pauvert C."/>
            <person name="Hitch T.C.A."/>
            <person name="Clavel T."/>
        </authorList>
    </citation>
    <scope>NUCLEOTIDE SEQUENCE [LARGE SCALE GENOMIC DNA]</scope>
    <source>
        <strain evidence="5 6">CLA-AA-H141</strain>
    </source>
</reference>
<evidence type="ECO:0000256" key="2">
    <source>
        <dbReference type="SAM" id="MobiDB-lite"/>
    </source>
</evidence>